<evidence type="ECO:0000256" key="4">
    <source>
        <dbReference type="ARBA" id="ARBA00022777"/>
    </source>
</evidence>
<dbReference type="GeneID" id="83609186"/>
<dbReference type="PANTHER" id="PTHR24421:SF10">
    <property type="entry name" value="NITRATE_NITRITE SENSOR PROTEIN NARQ"/>
    <property type="match status" value="1"/>
</dbReference>
<dbReference type="SUPFAM" id="SSF55874">
    <property type="entry name" value="ATPase domain of HSP90 chaperone/DNA topoisomerase II/histidine kinase"/>
    <property type="match status" value="1"/>
</dbReference>
<evidence type="ECO:0000313" key="8">
    <source>
        <dbReference type="Proteomes" id="UP001219297"/>
    </source>
</evidence>
<feature type="transmembrane region" description="Helical" evidence="6">
    <location>
        <begin position="32"/>
        <end position="54"/>
    </location>
</feature>
<dbReference type="EMBL" id="JARBHI010000019">
    <property type="protein sequence ID" value="MDE1656950.1"/>
    <property type="molecule type" value="Genomic_DNA"/>
</dbReference>
<name>A0ABT5V7P3_9ACTO</name>
<dbReference type="Proteomes" id="UP001219297">
    <property type="component" value="Unassembled WGS sequence"/>
</dbReference>
<keyword evidence="4 7" id="KW-0418">Kinase</keyword>
<feature type="transmembrane region" description="Helical" evidence="6">
    <location>
        <begin position="91"/>
        <end position="111"/>
    </location>
</feature>
<organism evidence="7 8">
    <name type="scientific">Actinotignum sanguinis</name>
    <dbReference type="NCBI Taxonomy" id="1445614"/>
    <lineage>
        <taxon>Bacteria</taxon>
        <taxon>Bacillati</taxon>
        <taxon>Actinomycetota</taxon>
        <taxon>Actinomycetes</taxon>
        <taxon>Actinomycetales</taxon>
        <taxon>Actinomycetaceae</taxon>
        <taxon>Actinotignum</taxon>
    </lineage>
</organism>
<gene>
    <name evidence="7" type="ORF">PWJ81_07695</name>
</gene>
<dbReference type="PANTHER" id="PTHR24421">
    <property type="entry name" value="NITRATE/NITRITE SENSOR PROTEIN NARX-RELATED"/>
    <property type="match status" value="1"/>
</dbReference>
<keyword evidence="5" id="KW-0902">Two-component regulatory system</keyword>
<evidence type="ECO:0000256" key="5">
    <source>
        <dbReference type="ARBA" id="ARBA00023012"/>
    </source>
</evidence>
<feature type="transmembrane region" description="Helical" evidence="6">
    <location>
        <begin position="143"/>
        <end position="162"/>
    </location>
</feature>
<dbReference type="InterPro" id="IPR036890">
    <property type="entry name" value="HATPase_C_sf"/>
</dbReference>
<dbReference type="EC" id="2.7.13.3" evidence="2"/>
<dbReference type="RefSeq" id="WP_274734301.1">
    <property type="nucleotide sequence ID" value="NZ_CAMXYX010000036.1"/>
</dbReference>
<feature type="transmembrane region" description="Helical" evidence="6">
    <location>
        <begin position="60"/>
        <end position="79"/>
    </location>
</feature>
<keyword evidence="6" id="KW-0812">Transmembrane</keyword>
<protein>
    <recommendedName>
        <fullName evidence="2">histidine kinase</fullName>
        <ecNumber evidence="2">2.7.13.3</ecNumber>
    </recommendedName>
</protein>
<keyword evidence="8" id="KW-1185">Reference proteome</keyword>
<feature type="transmembrane region" description="Helical" evidence="6">
    <location>
        <begin position="117"/>
        <end position="136"/>
    </location>
</feature>
<keyword evidence="6" id="KW-0472">Membrane</keyword>
<proteinExistence type="predicted"/>
<evidence type="ECO:0000256" key="1">
    <source>
        <dbReference type="ARBA" id="ARBA00000085"/>
    </source>
</evidence>
<dbReference type="GO" id="GO:0016301">
    <property type="term" value="F:kinase activity"/>
    <property type="evidence" value="ECO:0007669"/>
    <property type="project" value="UniProtKB-KW"/>
</dbReference>
<evidence type="ECO:0000256" key="2">
    <source>
        <dbReference type="ARBA" id="ARBA00012438"/>
    </source>
</evidence>
<accession>A0ABT5V7P3</accession>
<comment type="caution">
    <text evidence="7">The sequence shown here is derived from an EMBL/GenBank/DDBJ whole genome shotgun (WGS) entry which is preliminary data.</text>
</comment>
<keyword evidence="3" id="KW-0808">Transferase</keyword>
<evidence type="ECO:0000256" key="6">
    <source>
        <dbReference type="SAM" id="Phobius"/>
    </source>
</evidence>
<keyword evidence="6" id="KW-1133">Transmembrane helix</keyword>
<comment type="catalytic activity">
    <reaction evidence="1">
        <text>ATP + protein L-histidine = ADP + protein N-phospho-L-histidine.</text>
        <dbReference type="EC" id="2.7.13.3"/>
    </reaction>
</comment>
<evidence type="ECO:0000313" key="7">
    <source>
        <dbReference type="EMBL" id="MDE1656950.1"/>
    </source>
</evidence>
<dbReference type="Gene3D" id="3.30.565.10">
    <property type="entry name" value="Histidine kinase-like ATPase, C-terminal domain"/>
    <property type="match status" value="1"/>
</dbReference>
<dbReference type="InterPro" id="IPR050482">
    <property type="entry name" value="Sensor_HK_TwoCompSys"/>
</dbReference>
<sequence length="395" mass="43152">MKSIGRGKTMPYFVTLHTPAPSYTLSSNERRALFVISAVAFAAIDIITAILGFYTFEMCYLLPNICLWTLFALAGFFRVCEPLFIASYITLNVYDAVGVAPSFAVTLLLVIWLLRSWIIPVIATMIVEATVSIVISPTPGLQVFSSLITNIGTLAVGLVLLWQNNRRALAEERTKEAFEAVRQTRQELARQLHDSTAKDLAHVAILAQDIAIRHPDLSEELDKLVKVATSASRRIRPLILSMDTTATETPLSEVITQVSNMLSTRDITLEVNITGDIDTLTTRQQRRTAALAIRECASNILKYAPAGSEANLVIEVTTAPNLLALSLSNQIASQPQTSHMSSGYGLANLANRIRTEGGTIQSSAVDQQWITYITLPAHPSVPLETASTQTAIPKE</sequence>
<reference evidence="7 8" key="1">
    <citation type="submission" date="2023-02" db="EMBL/GenBank/DDBJ databases">
        <title>Defining the Infant Male Urobiome and Moving Towards Mechanisms in Urobiome Research.</title>
        <authorList>
            <person name="Reasoner S."/>
            <person name="Flores V."/>
            <person name="Van Horn G."/>
            <person name="Morales G."/>
            <person name="Peard L."/>
            <person name="Abelson B."/>
            <person name="Manuel C."/>
            <person name="Lee J."/>
            <person name="Baker B."/>
            <person name="Williams T."/>
            <person name="Schmitz J."/>
            <person name="Clayton D."/>
            <person name="Hadjifrangiskou M."/>
        </authorList>
    </citation>
    <scope>NUCLEOTIDE SEQUENCE [LARGE SCALE GENOMIC DNA]</scope>
    <source>
        <strain evidence="7 8">AS1053</strain>
    </source>
</reference>
<evidence type="ECO:0000256" key="3">
    <source>
        <dbReference type="ARBA" id="ARBA00022679"/>
    </source>
</evidence>